<evidence type="ECO:0000256" key="1">
    <source>
        <dbReference type="ARBA" id="ARBA00022857"/>
    </source>
</evidence>
<evidence type="ECO:0000259" key="3">
    <source>
        <dbReference type="Pfam" id="PF07992"/>
    </source>
</evidence>
<accession>A0ABS1DEM6</accession>
<keyword evidence="5" id="KW-1185">Reference proteome</keyword>
<dbReference type="EMBL" id="NRRL01000019">
    <property type="protein sequence ID" value="MBK1668213.1"/>
    <property type="molecule type" value="Genomic_DNA"/>
</dbReference>
<dbReference type="PANTHER" id="PTHR42685:SF4">
    <property type="entry name" value="GERANYLGERANYL DIPHOSPHATE REDUCTASE, CHLOROPLASTIC"/>
    <property type="match status" value="1"/>
</dbReference>
<dbReference type="NCBIfam" id="TIGR02023">
    <property type="entry name" value="BchP-ChlP"/>
    <property type="match status" value="1"/>
</dbReference>
<evidence type="ECO:0000313" key="4">
    <source>
        <dbReference type="EMBL" id="MBK1668213.1"/>
    </source>
</evidence>
<proteinExistence type="predicted"/>
<dbReference type="PRINTS" id="PR00420">
    <property type="entry name" value="RNGMNOXGNASE"/>
</dbReference>
<comment type="caution">
    <text evidence="4">The sequence shown here is derived from an EMBL/GenBank/DDBJ whole genome shotgun (WGS) entry which is preliminary data.</text>
</comment>
<dbReference type="InterPro" id="IPR050407">
    <property type="entry name" value="Geranylgeranyl_reductase"/>
</dbReference>
<dbReference type="InterPro" id="IPR036188">
    <property type="entry name" value="FAD/NAD-bd_sf"/>
</dbReference>
<gene>
    <name evidence="4" type="ORF">CKO28_09200</name>
</gene>
<feature type="domain" description="FAD/NAD(P)-binding" evidence="3">
    <location>
        <begin position="10"/>
        <end position="64"/>
    </location>
</feature>
<dbReference type="SUPFAM" id="SSF51905">
    <property type="entry name" value="FAD/NAD(P)-binding domain"/>
    <property type="match status" value="1"/>
</dbReference>
<keyword evidence="1" id="KW-0521">NADP</keyword>
<dbReference type="InterPro" id="IPR011777">
    <property type="entry name" value="Geranylgeranyl_Rdtase_fam"/>
</dbReference>
<dbReference type="Proteomes" id="UP001296873">
    <property type="component" value="Unassembled WGS sequence"/>
</dbReference>
<reference evidence="4 5" key="1">
    <citation type="journal article" date="2020" name="Microorganisms">
        <title>Osmotic Adaptation and Compatible Solute Biosynthesis of Phototrophic Bacteria as Revealed from Genome Analyses.</title>
        <authorList>
            <person name="Imhoff J.F."/>
            <person name="Rahn T."/>
            <person name="Kunzel S."/>
            <person name="Keller A."/>
            <person name="Neulinger S.C."/>
        </authorList>
    </citation>
    <scope>NUCLEOTIDE SEQUENCE [LARGE SCALE GENOMIC DNA]</scope>
    <source>
        <strain evidence="4 5">DSM 9895</strain>
    </source>
</reference>
<dbReference type="Gene3D" id="3.50.50.60">
    <property type="entry name" value="FAD/NAD(P)-binding domain"/>
    <property type="match status" value="1"/>
</dbReference>
<dbReference type="NCBIfam" id="TIGR02032">
    <property type="entry name" value="GG-red-SF"/>
    <property type="match status" value="1"/>
</dbReference>
<dbReference type="InterPro" id="IPR023753">
    <property type="entry name" value="FAD/NAD-binding_dom"/>
</dbReference>
<organism evidence="4 5">
    <name type="scientific">Rhodovibrio sodomensis</name>
    <dbReference type="NCBI Taxonomy" id="1088"/>
    <lineage>
        <taxon>Bacteria</taxon>
        <taxon>Pseudomonadati</taxon>
        <taxon>Pseudomonadota</taxon>
        <taxon>Alphaproteobacteria</taxon>
        <taxon>Rhodospirillales</taxon>
        <taxon>Rhodovibrionaceae</taxon>
        <taxon>Rhodovibrio</taxon>
    </lineage>
</organism>
<dbReference type="InterPro" id="IPR010253">
    <property type="entry name" value="BchP_ChlP_pln/prok"/>
</dbReference>
<keyword evidence="2" id="KW-0560">Oxidoreductase</keyword>
<dbReference type="PANTHER" id="PTHR42685">
    <property type="entry name" value="GERANYLGERANYL DIPHOSPHATE REDUCTASE"/>
    <property type="match status" value="1"/>
</dbReference>
<name>A0ABS1DEM6_9PROT</name>
<evidence type="ECO:0000313" key="5">
    <source>
        <dbReference type="Proteomes" id="UP001296873"/>
    </source>
</evidence>
<sequence>MSANATTESFDCVVVGGGPAGATAAQRLAQAGRSVLLLDKPGKIKPCGGAIPPKAINDFNIPDSQLVCKVGGARVVSPKGCNVDMPIDDDGFVGMVDRKDFDPWLRNRATLMGAAYREGAFQSLTRGRDGVPVLSYRPMAADDDRSAPQVKVRARMVIGADGANSQIRQTELPDGDQVPYVFAYHEIVRSPEAGAHAPATGGFDPGRCDVFYQGDVSPDFYGWVFPHGACTSVGMGTAHKGFSLRGATAELRQRSGLAEAETVRREGAPLPLMPMKKWDNGRDVLLAGDAAGVVAPASGEGIYYAMLSGEYAGDAVHEALATADAKALAGARKRFMKKHGQVFWILGIMQRYWYTTDQRRERFVRICRDRDVQRLTWDAYMNKELVKAEPLAHARIFWKNIFHLTGLAPV</sequence>
<protein>
    <submittedName>
        <fullName evidence="4">Geranylgeranyl diphosphate reductase</fullName>
    </submittedName>
</protein>
<evidence type="ECO:0000256" key="2">
    <source>
        <dbReference type="ARBA" id="ARBA00023002"/>
    </source>
</evidence>
<dbReference type="Pfam" id="PF07992">
    <property type="entry name" value="Pyr_redox_2"/>
    <property type="match status" value="1"/>
</dbReference>
<dbReference type="RefSeq" id="WP_200340430.1">
    <property type="nucleotide sequence ID" value="NZ_NRRL01000019.1"/>
</dbReference>